<dbReference type="PANTHER" id="PTHR43532:SF1">
    <property type="entry name" value="GLUCOSE-1-PHOSPHATE THYMIDYLYLTRANSFERASE 1"/>
    <property type="match status" value="1"/>
</dbReference>
<dbReference type="Proteomes" id="UP000681162">
    <property type="component" value="Unassembled WGS sequence"/>
</dbReference>
<keyword evidence="7" id="KW-0479">Metal-binding</keyword>
<reference evidence="13 14" key="1">
    <citation type="submission" date="2021-03" db="EMBL/GenBank/DDBJ databases">
        <title>Antimicrobial resistance genes in bacteria isolated from Japanese honey, and their potential for conferring macrolide and lincosamide resistance in the American foulbrood pathogen Paenibacillus larvae.</title>
        <authorList>
            <person name="Okamoto M."/>
            <person name="Kumagai M."/>
            <person name="Kanamori H."/>
            <person name="Takamatsu D."/>
        </authorList>
    </citation>
    <scope>NUCLEOTIDE SEQUENCE [LARGE SCALE GENOMIC DNA]</scope>
    <source>
        <strain evidence="13 14">J41TS12</strain>
    </source>
</reference>
<comment type="cofactor">
    <cofactor evidence="1">
        <name>Mg(2+)</name>
        <dbReference type="ChEBI" id="CHEBI:18420"/>
    </cofactor>
</comment>
<dbReference type="RefSeq" id="WP_212941196.1">
    <property type="nucleotide sequence ID" value="NZ_BORR01000015.1"/>
</dbReference>
<evidence type="ECO:0000259" key="12">
    <source>
        <dbReference type="Pfam" id="PF00483"/>
    </source>
</evidence>
<dbReference type="InterPro" id="IPR029044">
    <property type="entry name" value="Nucleotide-diphossugar_trans"/>
</dbReference>
<keyword evidence="6" id="KW-0548">Nucleotidyltransferase</keyword>
<dbReference type="GO" id="GO:0008879">
    <property type="term" value="F:glucose-1-phosphate thymidylyltransferase activity"/>
    <property type="evidence" value="ECO:0007669"/>
    <property type="project" value="UniProtKB-EC"/>
</dbReference>
<accession>A0A919XY66</accession>
<protein>
    <recommendedName>
        <fullName evidence="4">Glucose-1-phosphate thymidylyltransferase</fullName>
        <ecNumber evidence="3">2.7.7.24</ecNumber>
    </recommendedName>
    <alternativeName>
        <fullName evidence="10">dTDP-glucose pyrophosphorylase</fullName>
    </alternativeName>
    <alternativeName>
        <fullName evidence="9">dTDP-glucose synthase</fullName>
    </alternativeName>
</protein>
<dbReference type="InterPro" id="IPR005835">
    <property type="entry name" value="NTP_transferase_dom"/>
</dbReference>
<dbReference type="SUPFAM" id="SSF53448">
    <property type="entry name" value="Nucleotide-diphospho-sugar transferases"/>
    <property type="match status" value="1"/>
</dbReference>
<evidence type="ECO:0000256" key="7">
    <source>
        <dbReference type="ARBA" id="ARBA00022723"/>
    </source>
</evidence>
<dbReference type="EC" id="2.7.7.24" evidence="3"/>
<keyword evidence="14" id="KW-1185">Reference proteome</keyword>
<evidence type="ECO:0000313" key="13">
    <source>
        <dbReference type="EMBL" id="GIO38782.1"/>
    </source>
</evidence>
<sequence>MKGVILAGGTGTRLLPLTRLINKHLLPVGEWPMICYGIEKLKEAGITDILLIISKQSAGLYTDFLGSGSELGVRLTYKIQENAGGIAEALELARGYIVPGDRLVVLLGDNLFLDSLKPFADKFAEQPAGSARVLLKRVDDPERYGVPVFDPNHPELISYIEEKPKHPKSDFCVTGIYMYDDKVFEHIAVTKPSSRGELEITDVNNLYASEGKLEYDILHGWWTDAGTFESLHAAAEQMKDTGPEKKP</sequence>
<keyword evidence="5" id="KW-0808">Transferase</keyword>
<comment type="caution">
    <text evidence="13">The sequence shown here is derived from an EMBL/GenBank/DDBJ whole genome shotgun (WGS) entry which is preliminary data.</text>
</comment>
<gene>
    <name evidence="13" type="ORF">J41TS12_36430</name>
</gene>
<organism evidence="13 14">
    <name type="scientific">Paenibacillus antibioticophila</name>
    <dbReference type="NCBI Taxonomy" id="1274374"/>
    <lineage>
        <taxon>Bacteria</taxon>
        <taxon>Bacillati</taxon>
        <taxon>Bacillota</taxon>
        <taxon>Bacilli</taxon>
        <taxon>Bacillales</taxon>
        <taxon>Paenibacillaceae</taxon>
        <taxon>Paenibacillus</taxon>
    </lineage>
</organism>
<evidence type="ECO:0000256" key="2">
    <source>
        <dbReference type="ARBA" id="ARBA00010480"/>
    </source>
</evidence>
<evidence type="ECO:0000256" key="10">
    <source>
        <dbReference type="ARBA" id="ARBA00032598"/>
    </source>
</evidence>
<evidence type="ECO:0000256" key="6">
    <source>
        <dbReference type="ARBA" id="ARBA00022695"/>
    </source>
</evidence>
<evidence type="ECO:0000256" key="1">
    <source>
        <dbReference type="ARBA" id="ARBA00001946"/>
    </source>
</evidence>
<dbReference type="Pfam" id="PF00483">
    <property type="entry name" value="NTP_transferase"/>
    <property type="match status" value="1"/>
</dbReference>
<proteinExistence type="inferred from homology"/>
<comment type="catalytic activity">
    <reaction evidence="11">
        <text>dTTP + alpha-D-glucose 1-phosphate + H(+) = dTDP-alpha-D-glucose + diphosphate</text>
        <dbReference type="Rhea" id="RHEA:15225"/>
        <dbReference type="ChEBI" id="CHEBI:15378"/>
        <dbReference type="ChEBI" id="CHEBI:33019"/>
        <dbReference type="ChEBI" id="CHEBI:37568"/>
        <dbReference type="ChEBI" id="CHEBI:57477"/>
        <dbReference type="ChEBI" id="CHEBI:58601"/>
        <dbReference type="EC" id="2.7.7.24"/>
    </reaction>
</comment>
<evidence type="ECO:0000256" key="11">
    <source>
        <dbReference type="ARBA" id="ARBA00049336"/>
    </source>
</evidence>
<evidence type="ECO:0000256" key="8">
    <source>
        <dbReference type="ARBA" id="ARBA00022842"/>
    </source>
</evidence>
<feature type="domain" description="Nucleotidyl transferase" evidence="12">
    <location>
        <begin position="2"/>
        <end position="239"/>
    </location>
</feature>
<dbReference type="EMBL" id="BORR01000015">
    <property type="protein sequence ID" value="GIO38782.1"/>
    <property type="molecule type" value="Genomic_DNA"/>
</dbReference>
<evidence type="ECO:0000313" key="14">
    <source>
        <dbReference type="Proteomes" id="UP000681162"/>
    </source>
</evidence>
<dbReference type="InterPro" id="IPR005907">
    <property type="entry name" value="G1P_thy_trans_s"/>
</dbReference>
<dbReference type="Gene3D" id="3.90.550.10">
    <property type="entry name" value="Spore Coat Polysaccharide Biosynthesis Protein SpsA, Chain A"/>
    <property type="match status" value="1"/>
</dbReference>
<dbReference type="GO" id="GO:0046872">
    <property type="term" value="F:metal ion binding"/>
    <property type="evidence" value="ECO:0007669"/>
    <property type="project" value="UniProtKB-KW"/>
</dbReference>
<keyword evidence="8" id="KW-0460">Magnesium</keyword>
<dbReference type="AlphaFoldDB" id="A0A919XY66"/>
<evidence type="ECO:0000256" key="9">
    <source>
        <dbReference type="ARBA" id="ARBA00032492"/>
    </source>
</evidence>
<comment type="similarity">
    <text evidence="2">Belongs to the glucose-1-phosphate thymidylyltransferase family.</text>
</comment>
<evidence type="ECO:0000256" key="4">
    <source>
        <dbReference type="ARBA" id="ARBA00017654"/>
    </source>
</evidence>
<dbReference type="PANTHER" id="PTHR43532">
    <property type="entry name" value="GLUCOSE-1-PHOSPHATE THYMIDYLYLTRANSFERASE"/>
    <property type="match status" value="1"/>
</dbReference>
<name>A0A919XY66_9BACL</name>
<evidence type="ECO:0000256" key="3">
    <source>
        <dbReference type="ARBA" id="ARBA00012461"/>
    </source>
</evidence>
<evidence type="ECO:0000256" key="5">
    <source>
        <dbReference type="ARBA" id="ARBA00022679"/>
    </source>
</evidence>